<feature type="compositionally biased region" description="Basic and acidic residues" evidence="1">
    <location>
        <begin position="135"/>
        <end position="148"/>
    </location>
</feature>
<dbReference type="Proteomes" id="UP000279307">
    <property type="component" value="Chromosome 4"/>
</dbReference>
<dbReference type="OrthoDB" id="1723809at2759"/>
<feature type="region of interest" description="Disordered" evidence="1">
    <location>
        <begin position="122"/>
        <end position="149"/>
    </location>
</feature>
<sequence length="194" mass="21982">MEFHIPYAISVLWRRRAVARYGFSRDRRDESAPVGASRFAAASHLPDQSRSVARASHYRTQCRKFLVKRFLVRLAAGVLRKSEQTKALKNKRICRIMEDMVGANAVKEVNSTADGIYYELDGEGDADSSTTPSHNVDHHRDPRVDPTRQVRTTRKCLVHPMARIKAQRSTVTVPRGGIDPFRGYVHVEPRRAAS</sequence>
<reference evidence="2" key="2">
    <citation type="submission" date="2018-07" db="EMBL/GenBank/DDBJ databases">
        <authorList>
            <person name="Mckenzie S.K."/>
            <person name="Kronauer D.J.C."/>
        </authorList>
    </citation>
    <scope>NUCLEOTIDE SEQUENCE</scope>
    <source>
        <strain evidence="2">Clonal line C1</strain>
    </source>
</reference>
<protein>
    <submittedName>
        <fullName evidence="2">Uncharacterized protein</fullName>
    </submittedName>
</protein>
<dbReference type="AlphaFoldDB" id="A0A3L8DS71"/>
<proteinExistence type="predicted"/>
<comment type="caution">
    <text evidence="2">The sequence shown here is derived from an EMBL/GenBank/DDBJ whole genome shotgun (WGS) entry which is preliminary data.</text>
</comment>
<reference evidence="2" key="1">
    <citation type="journal article" date="2018" name="Genome Res.">
        <title>The genomic architecture and molecular evolution of ant odorant receptors.</title>
        <authorList>
            <person name="McKenzie S.K."/>
            <person name="Kronauer D.J.C."/>
        </authorList>
    </citation>
    <scope>NUCLEOTIDE SEQUENCE [LARGE SCALE GENOMIC DNA]</scope>
    <source>
        <strain evidence="2">Clonal line C1</strain>
    </source>
</reference>
<accession>A0A3L8DS71</accession>
<organism evidence="2">
    <name type="scientific">Ooceraea biroi</name>
    <name type="common">Clonal raider ant</name>
    <name type="synonym">Cerapachys biroi</name>
    <dbReference type="NCBI Taxonomy" id="2015173"/>
    <lineage>
        <taxon>Eukaryota</taxon>
        <taxon>Metazoa</taxon>
        <taxon>Ecdysozoa</taxon>
        <taxon>Arthropoda</taxon>
        <taxon>Hexapoda</taxon>
        <taxon>Insecta</taxon>
        <taxon>Pterygota</taxon>
        <taxon>Neoptera</taxon>
        <taxon>Endopterygota</taxon>
        <taxon>Hymenoptera</taxon>
        <taxon>Apocrita</taxon>
        <taxon>Aculeata</taxon>
        <taxon>Formicoidea</taxon>
        <taxon>Formicidae</taxon>
        <taxon>Dorylinae</taxon>
        <taxon>Ooceraea</taxon>
    </lineage>
</organism>
<evidence type="ECO:0000256" key="1">
    <source>
        <dbReference type="SAM" id="MobiDB-lite"/>
    </source>
</evidence>
<dbReference type="EMBL" id="QOIP01000004">
    <property type="protein sequence ID" value="RLU23280.1"/>
    <property type="molecule type" value="Genomic_DNA"/>
</dbReference>
<gene>
    <name evidence="2" type="ORF">DMN91_003483</name>
</gene>
<evidence type="ECO:0000313" key="2">
    <source>
        <dbReference type="EMBL" id="RLU23280.1"/>
    </source>
</evidence>
<name>A0A3L8DS71_OOCBI</name>